<dbReference type="InterPro" id="IPR054612">
    <property type="entry name" value="Phage_capsid-like_C"/>
</dbReference>
<dbReference type="Pfam" id="PF05065">
    <property type="entry name" value="Phage_capsid"/>
    <property type="match status" value="1"/>
</dbReference>
<dbReference type="Proteomes" id="UP000886886">
    <property type="component" value="Unassembled WGS sequence"/>
</dbReference>
<dbReference type="InterPro" id="IPR024455">
    <property type="entry name" value="Phage_capsid"/>
</dbReference>
<evidence type="ECO:0000313" key="4">
    <source>
        <dbReference type="Proteomes" id="UP000886886"/>
    </source>
</evidence>
<sequence length="427" mass="46791">MTYEKYLEQRKGIMDAAQALIDEGKIDDANEKMKEAETLDETWDAITEAQANMRAIQGKQRELDVQNLSGAPVEGGMVTATMSFAPKGLEGNEDGEKLFASKEYETAWAKSLMGKKLSAEEENTVKIVNAYTHTTENTGIVIPKTVASGIWDMIEELYPLWDDVQKTYVKGAYSALIGEDSTDAKWYDEATATEDAQETIGELALSGCELSRAVTVSWKLREMAVEDFIPYIQRKLARKMGAALGYGASHGKGKPSANEFKPEPLGIVTALEKEASTPQVLTYTKGALGYKDITSARAKIKVGANELKIYANSTTIWNELANIVDGNGKPIFIPDPVNNGIYRMLGMMVKEDDSMLDGEVLFSSPFVGYLANVNKEMSVMTEEHVKARTVDYCGYAIVDGGVTSTKAHALLKYADALEEEEEEELGG</sequence>
<proteinExistence type="predicted"/>
<gene>
    <name evidence="3" type="ORF">IAB26_14695</name>
</gene>
<evidence type="ECO:0000256" key="1">
    <source>
        <dbReference type="ARBA" id="ARBA00004328"/>
    </source>
</evidence>
<protein>
    <submittedName>
        <fullName evidence="3">Phage major capsid protein</fullName>
    </submittedName>
</protein>
<comment type="caution">
    <text evidence="3">The sequence shown here is derived from an EMBL/GenBank/DDBJ whole genome shotgun (WGS) entry which is preliminary data.</text>
</comment>
<dbReference type="NCBIfam" id="TIGR01554">
    <property type="entry name" value="major_cap_HK97"/>
    <property type="match status" value="1"/>
</dbReference>
<evidence type="ECO:0000313" key="3">
    <source>
        <dbReference type="EMBL" id="HIQ97794.1"/>
    </source>
</evidence>
<accession>A0A9D0ZXT0</accession>
<dbReference type="EMBL" id="DVFT01000215">
    <property type="protein sequence ID" value="HIQ97794.1"/>
    <property type="molecule type" value="Genomic_DNA"/>
</dbReference>
<dbReference type="AlphaFoldDB" id="A0A9D0ZXT0"/>
<dbReference type="SUPFAM" id="SSF56563">
    <property type="entry name" value="Major capsid protein gp5"/>
    <property type="match status" value="1"/>
</dbReference>
<reference evidence="3" key="1">
    <citation type="submission" date="2020-10" db="EMBL/GenBank/DDBJ databases">
        <authorList>
            <person name="Gilroy R."/>
        </authorList>
    </citation>
    <scope>NUCLEOTIDE SEQUENCE</scope>
    <source>
        <strain evidence="3">ChiSjej3B21-11622</strain>
    </source>
</reference>
<feature type="domain" description="Phage capsid-like C-terminal" evidence="2">
    <location>
        <begin position="139"/>
        <end position="412"/>
    </location>
</feature>
<evidence type="ECO:0000259" key="2">
    <source>
        <dbReference type="Pfam" id="PF05065"/>
    </source>
</evidence>
<comment type="subcellular location">
    <subcellularLocation>
        <location evidence="1">Virion</location>
    </subcellularLocation>
</comment>
<reference evidence="3" key="2">
    <citation type="journal article" date="2021" name="PeerJ">
        <title>Extensive microbial diversity within the chicken gut microbiome revealed by metagenomics and culture.</title>
        <authorList>
            <person name="Gilroy R."/>
            <person name="Ravi A."/>
            <person name="Getino M."/>
            <person name="Pursley I."/>
            <person name="Horton D.L."/>
            <person name="Alikhan N.F."/>
            <person name="Baker D."/>
            <person name="Gharbi K."/>
            <person name="Hall N."/>
            <person name="Watson M."/>
            <person name="Adriaenssens E.M."/>
            <person name="Foster-Nyarko E."/>
            <person name="Jarju S."/>
            <person name="Secka A."/>
            <person name="Antonio M."/>
            <person name="Oren A."/>
            <person name="Chaudhuri R.R."/>
            <person name="La Ragione R."/>
            <person name="Hildebrand F."/>
            <person name="Pallen M.J."/>
        </authorList>
    </citation>
    <scope>NUCLEOTIDE SEQUENCE</scope>
    <source>
        <strain evidence="3">ChiSjej3B21-11622</strain>
    </source>
</reference>
<organism evidence="3 4">
    <name type="scientific">Candidatus Limivivens merdigallinarum</name>
    <dbReference type="NCBI Taxonomy" id="2840859"/>
    <lineage>
        <taxon>Bacteria</taxon>
        <taxon>Bacillati</taxon>
        <taxon>Bacillota</taxon>
        <taxon>Clostridia</taxon>
        <taxon>Lachnospirales</taxon>
        <taxon>Lachnospiraceae</taxon>
        <taxon>Lachnospiraceae incertae sedis</taxon>
        <taxon>Candidatus Limivivens</taxon>
    </lineage>
</organism>
<name>A0A9D0ZXT0_9FIRM</name>